<proteinExistence type="predicted"/>
<comment type="caution">
    <text evidence="1">The sequence shown here is derived from an EMBL/GenBank/DDBJ whole genome shotgun (WGS) entry which is preliminary data.</text>
</comment>
<protein>
    <submittedName>
        <fullName evidence="1">Uncharacterized protein</fullName>
    </submittedName>
</protein>
<dbReference type="InterPro" id="IPR029063">
    <property type="entry name" value="SAM-dependent_MTases_sf"/>
</dbReference>
<sequence length="137" mass="15634">MQQEKVALKFWQAEGVLHYNCVDTGPTKEWGFPGPGVTVTQTKPYVTTPLAEPEFDAVLIDGRFRVACALKILNFLTEGSVVMIHDWKQRKDKYGPPLLEFYEMIEQADKLAVLRRRPDWDKDAAAAKLEEYYADPA</sequence>
<name>A0AAD5DKK2_9CHLO</name>
<accession>A0AAD5DKK2</accession>
<keyword evidence="2" id="KW-1185">Reference proteome</keyword>
<evidence type="ECO:0000313" key="2">
    <source>
        <dbReference type="Proteomes" id="UP001205105"/>
    </source>
</evidence>
<evidence type="ECO:0000313" key="1">
    <source>
        <dbReference type="EMBL" id="KAI7837901.1"/>
    </source>
</evidence>
<reference evidence="1" key="1">
    <citation type="submission" date="2020-11" db="EMBL/GenBank/DDBJ databases">
        <title>Chlorella ohadii genome sequencing and assembly.</title>
        <authorList>
            <person name="Murik O."/>
            <person name="Treves H."/>
            <person name="Kedem I."/>
            <person name="Shotland Y."/>
            <person name="Kaplan A."/>
        </authorList>
    </citation>
    <scope>NUCLEOTIDE SEQUENCE</scope>
    <source>
        <strain evidence="1">1</strain>
    </source>
</reference>
<dbReference type="Gene3D" id="3.40.50.150">
    <property type="entry name" value="Vaccinia Virus protein VP39"/>
    <property type="match status" value="1"/>
</dbReference>
<dbReference type="EMBL" id="JADXDR010000140">
    <property type="protein sequence ID" value="KAI7837901.1"/>
    <property type="molecule type" value="Genomic_DNA"/>
</dbReference>
<organism evidence="1 2">
    <name type="scientific">Chlorella ohadii</name>
    <dbReference type="NCBI Taxonomy" id="2649997"/>
    <lineage>
        <taxon>Eukaryota</taxon>
        <taxon>Viridiplantae</taxon>
        <taxon>Chlorophyta</taxon>
        <taxon>core chlorophytes</taxon>
        <taxon>Trebouxiophyceae</taxon>
        <taxon>Chlorellales</taxon>
        <taxon>Chlorellaceae</taxon>
        <taxon>Chlorella clade</taxon>
        <taxon>Chlorella</taxon>
    </lineage>
</organism>
<gene>
    <name evidence="1" type="ORF">COHA_008282</name>
</gene>
<dbReference type="Proteomes" id="UP001205105">
    <property type="component" value="Unassembled WGS sequence"/>
</dbReference>
<dbReference type="AlphaFoldDB" id="A0AAD5DKK2"/>